<organism evidence="1 2">
    <name type="scientific">Eumeta variegata</name>
    <name type="common">Bagworm moth</name>
    <name type="synonym">Eumeta japonica</name>
    <dbReference type="NCBI Taxonomy" id="151549"/>
    <lineage>
        <taxon>Eukaryota</taxon>
        <taxon>Metazoa</taxon>
        <taxon>Ecdysozoa</taxon>
        <taxon>Arthropoda</taxon>
        <taxon>Hexapoda</taxon>
        <taxon>Insecta</taxon>
        <taxon>Pterygota</taxon>
        <taxon>Neoptera</taxon>
        <taxon>Endopterygota</taxon>
        <taxon>Lepidoptera</taxon>
        <taxon>Glossata</taxon>
        <taxon>Ditrysia</taxon>
        <taxon>Tineoidea</taxon>
        <taxon>Psychidae</taxon>
        <taxon>Oiketicinae</taxon>
        <taxon>Eumeta</taxon>
    </lineage>
</organism>
<proteinExistence type="predicted"/>
<evidence type="ECO:0000313" key="2">
    <source>
        <dbReference type="Proteomes" id="UP000299102"/>
    </source>
</evidence>
<gene>
    <name evidence="1" type="ORF">EVAR_9642_1</name>
</gene>
<sequence length="91" mass="10230">MESKVRPRSESRGRQIGIKDSNRWLQMYVTIDRLCSQAVARMSSGRSHRAPRSCPRQPWPVAVQCAGAAVGVPKLVMPLLVAASQRPKYRR</sequence>
<reference evidence="1 2" key="1">
    <citation type="journal article" date="2019" name="Commun. Biol.">
        <title>The bagworm genome reveals a unique fibroin gene that provides high tensile strength.</title>
        <authorList>
            <person name="Kono N."/>
            <person name="Nakamura H."/>
            <person name="Ohtoshi R."/>
            <person name="Tomita M."/>
            <person name="Numata K."/>
            <person name="Arakawa K."/>
        </authorList>
    </citation>
    <scope>NUCLEOTIDE SEQUENCE [LARGE SCALE GENOMIC DNA]</scope>
</reference>
<name>A0A4C1TMB3_EUMVA</name>
<comment type="caution">
    <text evidence="1">The sequence shown here is derived from an EMBL/GenBank/DDBJ whole genome shotgun (WGS) entry which is preliminary data.</text>
</comment>
<keyword evidence="2" id="KW-1185">Reference proteome</keyword>
<dbReference type="Proteomes" id="UP000299102">
    <property type="component" value="Unassembled WGS sequence"/>
</dbReference>
<accession>A0A4C1TMB3</accession>
<evidence type="ECO:0000313" key="1">
    <source>
        <dbReference type="EMBL" id="GBP14740.1"/>
    </source>
</evidence>
<protein>
    <submittedName>
        <fullName evidence="1">Uncharacterized protein</fullName>
    </submittedName>
</protein>
<dbReference type="AlphaFoldDB" id="A0A4C1TMB3"/>
<dbReference type="EMBL" id="BGZK01000066">
    <property type="protein sequence ID" value="GBP14740.1"/>
    <property type="molecule type" value="Genomic_DNA"/>
</dbReference>